<comment type="caution">
    <text evidence="2">The sequence shown here is derived from an EMBL/GenBank/DDBJ whole genome shotgun (WGS) entry which is preliminary data.</text>
</comment>
<protein>
    <submittedName>
        <fullName evidence="2">Uncharacterized protein</fullName>
    </submittedName>
</protein>
<proteinExistence type="predicted"/>
<keyword evidence="1" id="KW-0479">Metal-binding</keyword>
<dbReference type="SUPFAM" id="SSF57802">
    <property type="entry name" value="Rubredoxin-like"/>
    <property type="match status" value="1"/>
</dbReference>
<organism evidence="2 3">
    <name type="scientific">Paenibacillus terrae</name>
    <dbReference type="NCBI Taxonomy" id="159743"/>
    <lineage>
        <taxon>Bacteria</taxon>
        <taxon>Bacillati</taxon>
        <taxon>Bacillota</taxon>
        <taxon>Bacilli</taxon>
        <taxon>Bacillales</taxon>
        <taxon>Paenibacillaceae</taxon>
        <taxon>Paenibacillus</taxon>
    </lineage>
</organism>
<sequence>MGIVKINGKYVSYNTYDNETVTCRNCDILYMIRTADIKRDWCCPVCGSKLQINFWHKDAEWTVMRMRDYELRKGMMFVIKHRMTSHNILEIKKYTNGTKLHLKGQGSYKIKNDEFYEVC</sequence>
<dbReference type="InterPro" id="IPR018527">
    <property type="entry name" value="Rubredoxin_Fe_BS"/>
</dbReference>
<dbReference type="Proteomes" id="UP000308114">
    <property type="component" value="Unassembled WGS sequence"/>
</dbReference>
<dbReference type="EMBL" id="PNXQ01000012">
    <property type="protein sequence ID" value="TKH44194.1"/>
    <property type="molecule type" value="Genomic_DNA"/>
</dbReference>
<evidence type="ECO:0000313" key="3">
    <source>
        <dbReference type="Proteomes" id="UP000308114"/>
    </source>
</evidence>
<name>A0A4U2Q3G1_9BACL</name>
<evidence type="ECO:0000256" key="1">
    <source>
        <dbReference type="ARBA" id="ARBA00022723"/>
    </source>
</evidence>
<accession>A0A4U2Q3G1</accession>
<dbReference type="AlphaFoldDB" id="A0A4U2Q3G1"/>
<dbReference type="GO" id="GO:0046872">
    <property type="term" value="F:metal ion binding"/>
    <property type="evidence" value="ECO:0007669"/>
    <property type="project" value="UniProtKB-KW"/>
</dbReference>
<reference evidence="2 3" key="1">
    <citation type="submission" date="2018-01" db="EMBL/GenBank/DDBJ databases">
        <title>Bacillales members from the olive rhizosphere are effective biological control agents against Verticillium dahliae.</title>
        <authorList>
            <person name="Gomez-Lama C."/>
            <person name="Legarda G."/>
            <person name="Ruano-Rosa D."/>
            <person name="Pizarro-Tobias P."/>
            <person name="Valverde-Corredor A."/>
            <person name="Niqui J.L."/>
            <person name="Trivino J.C."/>
            <person name="Roca A."/>
            <person name="Mercado-Blanco J."/>
        </authorList>
    </citation>
    <scope>NUCLEOTIDE SEQUENCE [LARGE SCALE GENOMIC DNA]</scope>
    <source>
        <strain evidence="2 3">PIC167</strain>
    </source>
</reference>
<dbReference type="PROSITE" id="PS00202">
    <property type="entry name" value="RUBREDOXIN"/>
    <property type="match status" value="1"/>
</dbReference>
<gene>
    <name evidence="2" type="ORF">C1I60_12745</name>
</gene>
<evidence type="ECO:0000313" key="2">
    <source>
        <dbReference type="EMBL" id="TKH44194.1"/>
    </source>
</evidence>
<dbReference type="RefSeq" id="WP_137062028.1">
    <property type="nucleotide sequence ID" value="NZ_PNXQ01000012.1"/>
</dbReference>